<gene>
    <name evidence="2" type="ORF">L596_010716</name>
</gene>
<evidence type="ECO:0000313" key="3">
    <source>
        <dbReference type="Proteomes" id="UP000298663"/>
    </source>
</evidence>
<dbReference type="PANTHER" id="PTHR23028:SF53">
    <property type="entry name" value="ACYL_TRANSF_3 DOMAIN-CONTAINING PROTEIN"/>
    <property type="match status" value="1"/>
</dbReference>
<comment type="caution">
    <text evidence="2">The sequence shown here is derived from an EMBL/GenBank/DDBJ whole genome shotgun (WGS) entry which is preliminary data.</text>
</comment>
<dbReference type="GO" id="GO:0016020">
    <property type="term" value="C:membrane"/>
    <property type="evidence" value="ECO:0007669"/>
    <property type="project" value="TreeGrafter"/>
</dbReference>
<dbReference type="EMBL" id="AZBU02000002">
    <property type="protein sequence ID" value="TKR96738.1"/>
    <property type="molecule type" value="Genomic_DNA"/>
</dbReference>
<dbReference type="Proteomes" id="UP000298663">
    <property type="component" value="Unassembled WGS sequence"/>
</dbReference>
<evidence type="ECO:0000259" key="1">
    <source>
        <dbReference type="Pfam" id="PF19040"/>
    </source>
</evidence>
<dbReference type="AlphaFoldDB" id="A0A4U5PJC8"/>
<keyword evidence="3" id="KW-1185">Reference proteome</keyword>
<proteinExistence type="predicted"/>
<dbReference type="PANTHER" id="PTHR23028">
    <property type="entry name" value="ACETYLTRANSFERASE"/>
    <property type="match status" value="1"/>
</dbReference>
<reference evidence="2 3" key="1">
    <citation type="journal article" date="2015" name="Genome Biol.">
        <title>Comparative genomics of Steinernema reveals deeply conserved gene regulatory networks.</title>
        <authorList>
            <person name="Dillman A.R."/>
            <person name="Macchietto M."/>
            <person name="Porter C.F."/>
            <person name="Rogers A."/>
            <person name="Williams B."/>
            <person name="Antoshechkin I."/>
            <person name="Lee M.M."/>
            <person name="Goodwin Z."/>
            <person name="Lu X."/>
            <person name="Lewis E.E."/>
            <person name="Goodrich-Blair H."/>
            <person name="Stock S.P."/>
            <person name="Adams B.J."/>
            <person name="Sternberg P.W."/>
            <person name="Mortazavi A."/>
        </authorList>
    </citation>
    <scope>NUCLEOTIDE SEQUENCE [LARGE SCALE GENOMIC DNA]</scope>
    <source>
        <strain evidence="2 3">ALL</strain>
    </source>
</reference>
<organism evidence="2 3">
    <name type="scientific">Steinernema carpocapsae</name>
    <name type="common">Entomopathogenic nematode</name>
    <dbReference type="NCBI Taxonomy" id="34508"/>
    <lineage>
        <taxon>Eukaryota</taxon>
        <taxon>Metazoa</taxon>
        <taxon>Ecdysozoa</taxon>
        <taxon>Nematoda</taxon>
        <taxon>Chromadorea</taxon>
        <taxon>Rhabditida</taxon>
        <taxon>Tylenchina</taxon>
        <taxon>Panagrolaimomorpha</taxon>
        <taxon>Strongyloidoidea</taxon>
        <taxon>Steinernematidae</taxon>
        <taxon>Steinernema</taxon>
    </lineage>
</organism>
<dbReference type="InterPro" id="IPR050879">
    <property type="entry name" value="Acyltransferase_3"/>
</dbReference>
<dbReference type="GO" id="GO:0000271">
    <property type="term" value="P:polysaccharide biosynthetic process"/>
    <property type="evidence" value="ECO:0007669"/>
    <property type="project" value="TreeGrafter"/>
</dbReference>
<sequence length="147" mass="16717">MIGNSYAVKLIPAIYTSLKGDFAVLENFMFSGCEPLFHPYQDAKGCCADLIHFMFSKVKKMKPDVLFIISRYFSDFSQKPYEGAFDSLVIEANKRLSELKPHVATIIISGAMPKWDYEIGNEVNRRLKMDLSFHDLVFSSSYNLIPG</sequence>
<dbReference type="InterPro" id="IPR043968">
    <property type="entry name" value="SGNH"/>
</dbReference>
<name>A0A4U5PJC8_STECR</name>
<dbReference type="Pfam" id="PF19040">
    <property type="entry name" value="SGNH"/>
    <property type="match status" value="1"/>
</dbReference>
<protein>
    <recommendedName>
        <fullName evidence="1">SGNH domain-containing protein</fullName>
    </recommendedName>
</protein>
<accession>A0A4U5PJC8</accession>
<feature type="domain" description="SGNH" evidence="1">
    <location>
        <begin position="1"/>
        <end position="129"/>
    </location>
</feature>
<reference evidence="2 3" key="2">
    <citation type="journal article" date="2019" name="G3 (Bethesda)">
        <title>Hybrid Assembly of the Genome of the Entomopathogenic Nematode Steinernema carpocapsae Identifies the X-Chromosome.</title>
        <authorList>
            <person name="Serra L."/>
            <person name="Macchietto M."/>
            <person name="Macias-Munoz A."/>
            <person name="McGill C.J."/>
            <person name="Rodriguez I.M."/>
            <person name="Rodriguez B."/>
            <person name="Murad R."/>
            <person name="Mortazavi A."/>
        </authorList>
    </citation>
    <scope>NUCLEOTIDE SEQUENCE [LARGE SCALE GENOMIC DNA]</scope>
    <source>
        <strain evidence="2 3">ALL</strain>
    </source>
</reference>
<evidence type="ECO:0000313" key="2">
    <source>
        <dbReference type="EMBL" id="TKR96738.1"/>
    </source>
</evidence>